<dbReference type="GO" id="GO:0005634">
    <property type="term" value="C:nucleus"/>
    <property type="evidence" value="ECO:0007669"/>
    <property type="project" value="UniProtKB-SubCell"/>
</dbReference>
<feature type="region of interest" description="Disordered" evidence="3">
    <location>
        <begin position="163"/>
        <end position="214"/>
    </location>
</feature>
<dbReference type="CDD" id="cd12148">
    <property type="entry name" value="fungal_TF_MHR"/>
    <property type="match status" value="1"/>
</dbReference>
<sequence>MTESPVAEQRHLAAIEQGRQAKGKKPQRGGRRPLSCLALPPAQAEMRSRAALRQLHPLPSGGPLPPESGASGASPIGSGTAVDVDLASPEAAGNALDAAAGGSATAAAAGTGLVARRNSHSIPGFAEPVDVFFFLRTVGLDVDSTAIPVSSLTQLLAEIQRANQPSAPRSGAATTSFGTPGTATSSTLCSWPSSSPSSPSAPSTSLPGRSRYSGVRGSRSADLAHVWHRASHQALMAGDFESRPCIVQLQTFSITQFYWYATNEIDALNSRLGQAVRTAQNLGLDKDKSPSQTLHDEMRHRIWWDLVDSDTFQSICLDRPPLIRVESPGVPLPLNCNDGDITDAFLRPRPHDEPTVMMANIFRAQFFKLMNRHICFGSPDDAHSYDAIRKLDDAILGITATYPWFYQLDRQGRPPPLPEPLGEILSWKNHIIRTSISTQRIRMYRPFLSSRVGDSWAKCIEAAEDAMAVYRTIRANRSIASLQKSLPQAYQIFSIAVTVTALLLVEGSLPISNVRQQIRDMAEDLWILEDQGCVSPVASRGRQVLLKMLSLVDMGNNGASASEEDTDGLPSEIGFIFGGEQAARTYMQRLASRNQRLQGRNSSAGVCQMDLMMDDMVLQNLLNSDMAALMADKQGFL</sequence>
<evidence type="ECO:0000256" key="1">
    <source>
        <dbReference type="ARBA" id="ARBA00004123"/>
    </source>
</evidence>
<evidence type="ECO:0000313" key="6">
    <source>
        <dbReference type="Proteomes" id="UP000827724"/>
    </source>
</evidence>
<organism evidence="5 6">
    <name type="scientific">Trichoderma cornu-damae</name>
    <dbReference type="NCBI Taxonomy" id="654480"/>
    <lineage>
        <taxon>Eukaryota</taxon>
        <taxon>Fungi</taxon>
        <taxon>Dikarya</taxon>
        <taxon>Ascomycota</taxon>
        <taxon>Pezizomycotina</taxon>
        <taxon>Sordariomycetes</taxon>
        <taxon>Hypocreomycetidae</taxon>
        <taxon>Hypocreales</taxon>
        <taxon>Hypocreaceae</taxon>
        <taxon>Trichoderma</taxon>
    </lineage>
</organism>
<keyword evidence="6" id="KW-1185">Reference proteome</keyword>
<evidence type="ECO:0000256" key="3">
    <source>
        <dbReference type="SAM" id="MobiDB-lite"/>
    </source>
</evidence>
<comment type="caution">
    <text evidence="5">The sequence shown here is derived from an EMBL/GenBank/DDBJ whole genome shotgun (WGS) entry which is preliminary data.</text>
</comment>
<dbReference type="InterPro" id="IPR007219">
    <property type="entry name" value="XnlR_reg_dom"/>
</dbReference>
<dbReference type="GO" id="GO:0006351">
    <property type="term" value="P:DNA-templated transcription"/>
    <property type="evidence" value="ECO:0007669"/>
    <property type="project" value="InterPro"/>
</dbReference>
<dbReference type="PANTHER" id="PTHR31001">
    <property type="entry name" value="UNCHARACTERIZED TRANSCRIPTIONAL REGULATORY PROTEIN"/>
    <property type="match status" value="1"/>
</dbReference>
<feature type="region of interest" description="Disordered" evidence="3">
    <location>
        <begin position="55"/>
        <end position="81"/>
    </location>
</feature>
<dbReference type="GO" id="GO:0008270">
    <property type="term" value="F:zinc ion binding"/>
    <property type="evidence" value="ECO:0007669"/>
    <property type="project" value="InterPro"/>
</dbReference>
<evidence type="ECO:0000313" key="5">
    <source>
        <dbReference type="EMBL" id="KAH6610107.1"/>
    </source>
</evidence>
<protein>
    <submittedName>
        <fullName evidence="5">Transcription factor</fullName>
    </submittedName>
</protein>
<feature type="compositionally biased region" description="Low complexity" evidence="3">
    <location>
        <begin position="183"/>
        <end position="214"/>
    </location>
</feature>
<gene>
    <name evidence="5" type="ORF">Trco_000127</name>
</gene>
<evidence type="ECO:0000259" key="4">
    <source>
        <dbReference type="SMART" id="SM00906"/>
    </source>
</evidence>
<accession>A0A9P8QWW4</accession>
<name>A0A9P8QWW4_9HYPO</name>
<keyword evidence="2" id="KW-0539">Nucleus</keyword>
<feature type="compositionally biased region" description="Basic residues" evidence="3">
    <location>
        <begin position="21"/>
        <end position="31"/>
    </location>
</feature>
<feature type="region of interest" description="Disordered" evidence="3">
    <location>
        <begin position="15"/>
        <end position="36"/>
    </location>
</feature>
<dbReference type="OrthoDB" id="410267at2759"/>
<dbReference type="Proteomes" id="UP000827724">
    <property type="component" value="Unassembled WGS sequence"/>
</dbReference>
<dbReference type="AlphaFoldDB" id="A0A9P8QWW4"/>
<proteinExistence type="predicted"/>
<dbReference type="Pfam" id="PF04082">
    <property type="entry name" value="Fungal_trans"/>
    <property type="match status" value="1"/>
</dbReference>
<feature type="compositionally biased region" description="Polar residues" evidence="3">
    <location>
        <begin position="163"/>
        <end position="182"/>
    </location>
</feature>
<dbReference type="PANTHER" id="PTHR31001:SF90">
    <property type="entry name" value="CENTROMERE DNA-BINDING PROTEIN COMPLEX CBF3 SUBUNIT B"/>
    <property type="match status" value="1"/>
</dbReference>
<evidence type="ECO:0000256" key="2">
    <source>
        <dbReference type="ARBA" id="ARBA00023242"/>
    </source>
</evidence>
<reference evidence="5" key="1">
    <citation type="submission" date="2021-08" db="EMBL/GenBank/DDBJ databases">
        <title>Chromosome-Level Trichoderma cornu-damae using Hi-C Data.</title>
        <authorList>
            <person name="Kim C.S."/>
        </authorList>
    </citation>
    <scope>NUCLEOTIDE SEQUENCE</scope>
    <source>
        <strain evidence="5">KA19-0412C</strain>
    </source>
</reference>
<dbReference type="SMART" id="SM00906">
    <property type="entry name" value="Fungal_trans"/>
    <property type="match status" value="1"/>
</dbReference>
<dbReference type="GO" id="GO:0003677">
    <property type="term" value="F:DNA binding"/>
    <property type="evidence" value="ECO:0007669"/>
    <property type="project" value="InterPro"/>
</dbReference>
<feature type="compositionally biased region" description="Low complexity" evidence="3">
    <location>
        <begin position="67"/>
        <end position="79"/>
    </location>
</feature>
<dbReference type="EMBL" id="JAIWOZ010000001">
    <property type="protein sequence ID" value="KAH6610107.1"/>
    <property type="molecule type" value="Genomic_DNA"/>
</dbReference>
<feature type="domain" description="Xylanolytic transcriptional activator regulatory" evidence="4">
    <location>
        <begin position="268"/>
        <end position="339"/>
    </location>
</feature>
<dbReference type="InterPro" id="IPR050613">
    <property type="entry name" value="Sec_Metabolite_Reg"/>
</dbReference>
<comment type="subcellular location">
    <subcellularLocation>
        <location evidence="1">Nucleus</location>
    </subcellularLocation>
</comment>